<organism evidence="2 3">
    <name type="scientific">Sporormia fimetaria CBS 119925</name>
    <dbReference type="NCBI Taxonomy" id="1340428"/>
    <lineage>
        <taxon>Eukaryota</taxon>
        <taxon>Fungi</taxon>
        <taxon>Dikarya</taxon>
        <taxon>Ascomycota</taxon>
        <taxon>Pezizomycotina</taxon>
        <taxon>Dothideomycetes</taxon>
        <taxon>Pleosporomycetidae</taxon>
        <taxon>Pleosporales</taxon>
        <taxon>Sporormiaceae</taxon>
        <taxon>Sporormia</taxon>
    </lineage>
</organism>
<dbReference type="Proteomes" id="UP000799440">
    <property type="component" value="Unassembled WGS sequence"/>
</dbReference>
<feature type="region of interest" description="Disordered" evidence="1">
    <location>
        <begin position="31"/>
        <end position="72"/>
    </location>
</feature>
<accession>A0A6A6VNX9</accession>
<evidence type="ECO:0000313" key="3">
    <source>
        <dbReference type="Proteomes" id="UP000799440"/>
    </source>
</evidence>
<proteinExistence type="predicted"/>
<evidence type="ECO:0000256" key="1">
    <source>
        <dbReference type="SAM" id="MobiDB-lite"/>
    </source>
</evidence>
<protein>
    <submittedName>
        <fullName evidence="2">Uncharacterized protein</fullName>
    </submittedName>
</protein>
<dbReference type="EMBL" id="MU006562">
    <property type="protein sequence ID" value="KAF2751444.1"/>
    <property type="molecule type" value="Genomic_DNA"/>
</dbReference>
<name>A0A6A6VNX9_9PLEO</name>
<sequence length="115" mass="12653">MAVLLPSSIICCTCMPCEHVGLSYQFLSSAPSSDAAPPRTLCSRNPVSGTASGHSPVSRRTKMQRNWQKADSVGHRRVKLTGFFLVSNRSNGRRRRVVNPQQRTNLHIARPHTGA</sequence>
<feature type="compositionally biased region" description="Polar residues" evidence="1">
    <location>
        <begin position="42"/>
        <end position="55"/>
    </location>
</feature>
<gene>
    <name evidence="2" type="ORF">M011DRAFT_114516</name>
</gene>
<keyword evidence="3" id="KW-1185">Reference proteome</keyword>
<reference evidence="2" key="1">
    <citation type="journal article" date="2020" name="Stud. Mycol.">
        <title>101 Dothideomycetes genomes: a test case for predicting lifestyles and emergence of pathogens.</title>
        <authorList>
            <person name="Haridas S."/>
            <person name="Albert R."/>
            <person name="Binder M."/>
            <person name="Bloem J."/>
            <person name="Labutti K."/>
            <person name="Salamov A."/>
            <person name="Andreopoulos B."/>
            <person name="Baker S."/>
            <person name="Barry K."/>
            <person name="Bills G."/>
            <person name="Bluhm B."/>
            <person name="Cannon C."/>
            <person name="Castanera R."/>
            <person name="Culley D."/>
            <person name="Daum C."/>
            <person name="Ezra D."/>
            <person name="Gonzalez J."/>
            <person name="Henrissat B."/>
            <person name="Kuo A."/>
            <person name="Liang C."/>
            <person name="Lipzen A."/>
            <person name="Lutzoni F."/>
            <person name="Magnuson J."/>
            <person name="Mondo S."/>
            <person name="Nolan M."/>
            <person name="Ohm R."/>
            <person name="Pangilinan J."/>
            <person name="Park H.-J."/>
            <person name="Ramirez L."/>
            <person name="Alfaro M."/>
            <person name="Sun H."/>
            <person name="Tritt A."/>
            <person name="Yoshinaga Y."/>
            <person name="Zwiers L.-H."/>
            <person name="Turgeon B."/>
            <person name="Goodwin S."/>
            <person name="Spatafora J."/>
            <person name="Crous P."/>
            <person name="Grigoriev I."/>
        </authorList>
    </citation>
    <scope>NUCLEOTIDE SEQUENCE</scope>
    <source>
        <strain evidence="2">CBS 119925</strain>
    </source>
</reference>
<evidence type="ECO:0000313" key="2">
    <source>
        <dbReference type="EMBL" id="KAF2751444.1"/>
    </source>
</evidence>
<dbReference type="AlphaFoldDB" id="A0A6A6VNX9"/>